<name>A0AA35VTG6_LACSI</name>
<evidence type="ECO:0008006" key="3">
    <source>
        <dbReference type="Google" id="ProtNLM"/>
    </source>
</evidence>
<accession>A0AA35VTG6</accession>
<evidence type="ECO:0000313" key="1">
    <source>
        <dbReference type="EMBL" id="CAI9272740.1"/>
    </source>
</evidence>
<dbReference type="PANTHER" id="PTHR47481:SF28">
    <property type="entry name" value="RETROTRANSPOSON COPIA-LIKE N-TERMINAL DOMAIN-CONTAINING PROTEIN"/>
    <property type="match status" value="1"/>
</dbReference>
<dbReference type="EMBL" id="OX465078">
    <property type="protein sequence ID" value="CAI9272740.1"/>
    <property type="molecule type" value="Genomic_DNA"/>
</dbReference>
<keyword evidence="2" id="KW-1185">Reference proteome</keyword>
<dbReference type="Proteomes" id="UP001177003">
    <property type="component" value="Chromosome 2"/>
</dbReference>
<sequence length="203" mass="22611">MRSSTIIDQERKQTLGLEVASGNSWLPLRVPRSCSFPANLHRRGILILLLLSFLMASGSPKFLNLATTTATNLNFQIPAITVKLDRTNYPLWRTTIVSALEAFELEKFVFNPQPPPEILTVPTTEAILVTATSPAIVAIPAKTTPNPEYATWKRHDRASSMQLRFITPGRSKTRTRASLCCLYNYRGEYKLQVGNGKNNHQGG</sequence>
<dbReference type="AlphaFoldDB" id="A0AA35VTG6"/>
<organism evidence="1 2">
    <name type="scientific">Lactuca saligna</name>
    <name type="common">Willowleaf lettuce</name>
    <dbReference type="NCBI Taxonomy" id="75948"/>
    <lineage>
        <taxon>Eukaryota</taxon>
        <taxon>Viridiplantae</taxon>
        <taxon>Streptophyta</taxon>
        <taxon>Embryophyta</taxon>
        <taxon>Tracheophyta</taxon>
        <taxon>Spermatophyta</taxon>
        <taxon>Magnoliopsida</taxon>
        <taxon>eudicotyledons</taxon>
        <taxon>Gunneridae</taxon>
        <taxon>Pentapetalae</taxon>
        <taxon>asterids</taxon>
        <taxon>campanulids</taxon>
        <taxon>Asterales</taxon>
        <taxon>Asteraceae</taxon>
        <taxon>Cichorioideae</taxon>
        <taxon>Cichorieae</taxon>
        <taxon>Lactucinae</taxon>
        <taxon>Lactuca</taxon>
    </lineage>
</organism>
<protein>
    <recommendedName>
        <fullName evidence="3">Retrotransposon Copia-like N-terminal domain-containing protein</fullName>
    </recommendedName>
</protein>
<evidence type="ECO:0000313" key="2">
    <source>
        <dbReference type="Proteomes" id="UP001177003"/>
    </source>
</evidence>
<gene>
    <name evidence="1" type="ORF">LSALG_LOCUS12931</name>
</gene>
<reference evidence="1" key="1">
    <citation type="submission" date="2023-04" db="EMBL/GenBank/DDBJ databases">
        <authorList>
            <person name="Vijverberg K."/>
            <person name="Xiong W."/>
            <person name="Schranz E."/>
        </authorList>
    </citation>
    <scope>NUCLEOTIDE SEQUENCE</scope>
</reference>
<dbReference type="PANTHER" id="PTHR47481">
    <property type="match status" value="1"/>
</dbReference>
<proteinExistence type="predicted"/>